<gene>
    <name evidence="17" type="ORF">ZEAMMB73_Zm00001d027592</name>
</gene>
<evidence type="ECO:0000256" key="8">
    <source>
        <dbReference type="ARBA" id="ARBA00022946"/>
    </source>
</evidence>
<dbReference type="AlphaFoldDB" id="A0A1D6JN83"/>
<dbReference type="InterPro" id="IPR004294">
    <property type="entry name" value="Carotenoid_Oase"/>
</dbReference>
<evidence type="ECO:0000256" key="9">
    <source>
        <dbReference type="ARBA" id="ARBA00022964"/>
    </source>
</evidence>
<dbReference type="eggNOG" id="KOG1285">
    <property type="taxonomic scope" value="Eukaryota"/>
</dbReference>
<keyword evidence="10" id="KW-0560">Oxidoreductase</keyword>
<keyword evidence="6" id="KW-0479">Metal-binding</keyword>
<feature type="region of interest" description="Disordered" evidence="16">
    <location>
        <begin position="359"/>
        <end position="411"/>
    </location>
</feature>
<dbReference type="GO" id="GO:0046872">
    <property type="term" value="F:metal ion binding"/>
    <property type="evidence" value="ECO:0007669"/>
    <property type="project" value="UniProtKB-KW"/>
</dbReference>
<organism evidence="17">
    <name type="scientific">Zea mays</name>
    <name type="common">Maize</name>
    <dbReference type="NCBI Taxonomy" id="4577"/>
    <lineage>
        <taxon>Eukaryota</taxon>
        <taxon>Viridiplantae</taxon>
        <taxon>Streptophyta</taxon>
        <taxon>Embryophyta</taxon>
        <taxon>Tracheophyta</taxon>
        <taxon>Spermatophyta</taxon>
        <taxon>Magnoliopsida</taxon>
        <taxon>Liliopsida</taxon>
        <taxon>Poales</taxon>
        <taxon>Poaceae</taxon>
        <taxon>PACMAD clade</taxon>
        <taxon>Panicoideae</taxon>
        <taxon>Andropogonodae</taxon>
        <taxon>Andropogoneae</taxon>
        <taxon>Tripsacinae</taxon>
        <taxon>Zea</taxon>
    </lineage>
</organism>
<accession>A0A1D6JN83</accession>
<keyword evidence="5" id="KW-0934">Plastid</keyword>
<evidence type="ECO:0000256" key="5">
    <source>
        <dbReference type="ARBA" id="ARBA00022640"/>
    </source>
</evidence>
<evidence type="ECO:0000256" key="14">
    <source>
        <dbReference type="ARBA" id="ARBA00039007"/>
    </source>
</evidence>
<comment type="subcellular location">
    <subcellularLocation>
        <location evidence="2">Plastid</location>
        <location evidence="2">Chloroplast</location>
    </subcellularLocation>
</comment>
<evidence type="ECO:0000256" key="6">
    <source>
        <dbReference type="ARBA" id="ARBA00022723"/>
    </source>
</evidence>
<evidence type="ECO:0000256" key="4">
    <source>
        <dbReference type="ARBA" id="ARBA00022528"/>
    </source>
</evidence>
<comment type="catalytic activity">
    <reaction evidence="13">
        <text>9'-cis-neoxanthin + O2 = (3S,5R,6R)-3,5-dihydroxy-6,7-didehydro-5,6-dihydro-12'-apo-beta-caroten-12'-al + 2-cis,4-trans-xanthoxin</text>
        <dbReference type="Rhea" id="RHEA:19677"/>
        <dbReference type="ChEBI" id="CHEBI:15379"/>
        <dbReference type="ChEBI" id="CHEBI:32304"/>
        <dbReference type="ChEBI" id="CHEBI:34596"/>
        <dbReference type="ChEBI" id="CHEBI:35306"/>
        <dbReference type="EC" id="1.13.11.51"/>
    </reaction>
</comment>
<dbReference type="GO" id="GO:0045549">
    <property type="term" value="F:9-cis-epoxycarotenoid dioxygenase activity"/>
    <property type="evidence" value="ECO:0007669"/>
    <property type="project" value="UniProtKB-EC"/>
</dbReference>
<comment type="similarity">
    <text evidence="3">Belongs to the carotenoid oxygenase family.</text>
</comment>
<dbReference type="PaxDb" id="4577-AC194863.3_FGP006"/>
<dbReference type="PANTHER" id="PTHR10543:SF26">
    <property type="entry name" value="9-CIS-EPOXYCAROTENOID DIOXYGENASE NCED3, CHLOROPLASTIC"/>
    <property type="match status" value="1"/>
</dbReference>
<comment type="cofactor">
    <cofactor evidence="1">
        <name>Fe(2+)</name>
        <dbReference type="ChEBI" id="CHEBI:29033"/>
    </cofactor>
</comment>
<keyword evidence="7" id="KW-0937">Abscisic acid biosynthesis</keyword>
<dbReference type="PANTHER" id="PTHR10543">
    <property type="entry name" value="BETA-CAROTENE DIOXYGENASE"/>
    <property type="match status" value="1"/>
</dbReference>
<evidence type="ECO:0000313" key="17">
    <source>
        <dbReference type="EMBL" id="ONL93499.1"/>
    </source>
</evidence>
<evidence type="ECO:0000256" key="3">
    <source>
        <dbReference type="ARBA" id="ARBA00006787"/>
    </source>
</evidence>
<evidence type="ECO:0000256" key="7">
    <source>
        <dbReference type="ARBA" id="ARBA00022865"/>
    </source>
</evidence>
<dbReference type="SMR" id="A0A1D6JN83"/>
<evidence type="ECO:0000256" key="16">
    <source>
        <dbReference type="SAM" id="MobiDB-lite"/>
    </source>
</evidence>
<evidence type="ECO:0000256" key="12">
    <source>
        <dbReference type="ARBA" id="ARBA00035929"/>
    </source>
</evidence>
<evidence type="ECO:0000256" key="15">
    <source>
        <dbReference type="ARBA" id="ARBA00048369"/>
    </source>
</evidence>
<sequence length="426" mass="46543">MVNRNMLGPRTRYAYLAVAEPWPKVSGFAKVDAGTREVVVVGSCMTPADSIFNDADDGHQLQSVLTEIWRDEPTAAPVPRRTDSIFNDADDGHQLQSVLTEIRLDTRTGASTRCAVLPASAQVNLEVGMVNRNMLGRRTRYAYLAVAEPWPKVSGFAKVDAGTGEVVVVESCMTPADSIFNDADDGYQLQSVLTEIRRDEPTAALQSVLMEIRLDTRTGASTRRAVLPASAQVNLEVGMVNRNMLGRRTRYAYLAVAEPWPKVSGFVKVDAGTGEVVVVESCMTPADSIFNDADDGHQLQSVLTEIRLDTRTGASTRRVVLPASAQVNLEVGMPWPKVSGFAEVDLGTTTLARQSEHVAWSRSHAPTQSAWNRCPQRGRRRTESPSRSSRMHTAHSGAFAAGATGVHGQRRRHVVVHRLRVVCTQQ</sequence>
<dbReference type="Pfam" id="PF03055">
    <property type="entry name" value="RPE65"/>
    <property type="match status" value="1"/>
</dbReference>
<protein>
    <recommendedName>
        <fullName evidence="14">9-cis-epoxycarotenoid dioxygenase</fullName>
        <ecNumber evidence="14">1.13.11.51</ecNumber>
    </recommendedName>
</protein>
<dbReference type="GO" id="GO:0009507">
    <property type="term" value="C:chloroplast"/>
    <property type="evidence" value="ECO:0007669"/>
    <property type="project" value="UniProtKB-SubCell"/>
</dbReference>
<name>A0A1D6JN83_MAIZE</name>
<comment type="catalytic activity">
    <reaction evidence="15">
        <text>a 9-cis-epoxycarotenoid + O2 = a 12'-apo-carotenal + 2-cis,4-trans-xanthoxin</text>
        <dbReference type="Rhea" id="RHEA:23328"/>
        <dbReference type="ChEBI" id="CHEBI:15379"/>
        <dbReference type="ChEBI" id="CHEBI:32304"/>
        <dbReference type="ChEBI" id="CHEBI:51972"/>
        <dbReference type="ChEBI" id="CHEBI:51973"/>
        <dbReference type="EC" id="1.13.11.51"/>
    </reaction>
</comment>
<evidence type="ECO:0000256" key="10">
    <source>
        <dbReference type="ARBA" id="ARBA00023002"/>
    </source>
</evidence>
<keyword evidence="9 17" id="KW-0223">Dioxygenase</keyword>
<keyword evidence="4" id="KW-0150">Chloroplast</keyword>
<proteinExistence type="inferred from homology"/>
<keyword evidence="11" id="KW-0408">Iron</keyword>
<dbReference type="EMBL" id="CM007647">
    <property type="protein sequence ID" value="ONL93499.1"/>
    <property type="molecule type" value="Genomic_DNA"/>
</dbReference>
<dbReference type="EC" id="1.13.11.51" evidence="14"/>
<evidence type="ECO:0000256" key="13">
    <source>
        <dbReference type="ARBA" id="ARBA00036784"/>
    </source>
</evidence>
<evidence type="ECO:0000256" key="2">
    <source>
        <dbReference type="ARBA" id="ARBA00004229"/>
    </source>
</evidence>
<comment type="catalytic activity">
    <reaction evidence="12">
        <text>9-cis-violaxanthin + O2 = (3S,5R,6S)-5,6-epoxy-3-hydroxy-5,6-dihydro-12'-apo-beta-caroten-12'-al + 2-cis,4-trans-xanthoxin</text>
        <dbReference type="Rhea" id="RHEA:16541"/>
        <dbReference type="ChEBI" id="CHEBI:15379"/>
        <dbReference type="ChEBI" id="CHEBI:32304"/>
        <dbReference type="ChEBI" id="CHEBI:34597"/>
        <dbReference type="ChEBI" id="CHEBI:35305"/>
        <dbReference type="EC" id="1.13.11.51"/>
    </reaction>
</comment>
<evidence type="ECO:0000256" key="1">
    <source>
        <dbReference type="ARBA" id="ARBA00001954"/>
    </source>
</evidence>
<reference evidence="17" key="1">
    <citation type="submission" date="2015-12" db="EMBL/GenBank/DDBJ databases">
        <title>Update maize B73 reference genome by single molecule sequencing technologies.</title>
        <authorList>
            <consortium name="Maize Genome Sequencing Project"/>
            <person name="Ware D."/>
        </authorList>
    </citation>
    <scope>NUCLEOTIDE SEQUENCE [LARGE SCALE GENOMIC DNA]</scope>
    <source>
        <tissue evidence="17">Seedling</tissue>
    </source>
</reference>
<dbReference type="GO" id="GO:0009688">
    <property type="term" value="P:abscisic acid biosynthetic process"/>
    <property type="evidence" value="ECO:0007669"/>
    <property type="project" value="UniProtKB-KW"/>
</dbReference>
<keyword evidence="8" id="KW-0809">Transit peptide</keyword>
<dbReference type="InParanoid" id="A0A1D6JN83"/>
<evidence type="ECO:0000256" key="11">
    <source>
        <dbReference type="ARBA" id="ARBA00023004"/>
    </source>
</evidence>